<feature type="compositionally biased region" description="Polar residues" evidence="1">
    <location>
        <begin position="8"/>
        <end position="21"/>
    </location>
</feature>
<accession>K5E7C7</accession>
<name>K5E7C7_RHOBT</name>
<proteinExistence type="predicted"/>
<sequence>MKEALRRTSGNDQTGENSSSAGAAPKRLDPAYYGKQSLVESMAFGTNLNPRQGDSFD</sequence>
<reference evidence="2 3" key="1">
    <citation type="journal article" date="2013" name="Mar. Genomics">
        <title>Expression of sulfatases in Rhodopirellula baltica and the diversity of sulfatases in the genus Rhodopirellula.</title>
        <authorList>
            <person name="Wegner C.E."/>
            <person name="Richter-Heitmann T."/>
            <person name="Klindworth A."/>
            <person name="Klockow C."/>
            <person name="Richter M."/>
            <person name="Achstetter T."/>
            <person name="Glockner F.O."/>
            <person name="Harder J."/>
        </authorList>
    </citation>
    <scope>NUCLEOTIDE SEQUENCE [LARGE SCALE GENOMIC DNA]</scope>
    <source>
        <strain evidence="2 3">SH28</strain>
    </source>
</reference>
<evidence type="ECO:0000313" key="3">
    <source>
        <dbReference type="Proteomes" id="UP000007993"/>
    </source>
</evidence>
<dbReference type="EMBL" id="AMCW01000085">
    <property type="protein sequence ID" value="EKK01706.1"/>
    <property type="molecule type" value="Genomic_DNA"/>
</dbReference>
<feature type="region of interest" description="Disordered" evidence="1">
    <location>
        <begin position="1"/>
        <end position="29"/>
    </location>
</feature>
<dbReference type="AlphaFoldDB" id="K5E7C7"/>
<dbReference type="PATRIC" id="fig|993517.3.peg.3203"/>
<evidence type="ECO:0000313" key="2">
    <source>
        <dbReference type="EMBL" id="EKK01706.1"/>
    </source>
</evidence>
<evidence type="ECO:0000256" key="1">
    <source>
        <dbReference type="SAM" id="MobiDB-lite"/>
    </source>
</evidence>
<gene>
    <name evidence="2" type="ORF">RBSH_02958</name>
</gene>
<protein>
    <submittedName>
        <fullName evidence="2">Uncharacterized protein</fullName>
    </submittedName>
</protein>
<comment type="caution">
    <text evidence="2">The sequence shown here is derived from an EMBL/GenBank/DDBJ whole genome shotgun (WGS) entry which is preliminary data.</text>
</comment>
<organism evidence="2 3">
    <name type="scientific">Rhodopirellula baltica SH28</name>
    <dbReference type="NCBI Taxonomy" id="993517"/>
    <lineage>
        <taxon>Bacteria</taxon>
        <taxon>Pseudomonadati</taxon>
        <taxon>Planctomycetota</taxon>
        <taxon>Planctomycetia</taxon>
        <taxon>Pirellulales</taxon>
        <taxon>Pirellulaceae</taxon>
        <taxon>Rhodopirellula</taxon>
    </lineage>
</organism>
<dbReference type="Proteomes" id="UP000007993">
    <property type="component" value="Unassembled WGS sequence"/>
</dbReference>